<evidence type="ECO:0000313" key="2">
    <source>
        <dbReference type="EMBL" id="RLU18345.1"/>
    </source>
</evidence>
<dbReference type="InterPro" id="IPR001584">
    <property type="entry name" value="Integrase_cat-core"/>
</dbReference>
<dbReference type="EMBL" id="QOIP01000009">
    <property type="protein sequence ID" value="RLU18345.1"/>
    <property type="molecule type" value="Genomic_DNA"/>
</dbReference>
<dbReference type="PANTHER" id="PTHR47331">
    <property type="entry name" value="PHD-TYPE DOMAIN-CONTAINING PROTEIN"/>
    <property type="match status" value="1"/>
</dbReference>
<gene>
    <name evidence="2" type="ORF">DMN91_008702</name>
</gene>
<organism evidence="2 3">
    <name type="scientific">Ooceraea biroi</name>
    <name type="common">Clonal raider ant</name>
    <name type="synonym">Cerapachys biroi</name>
    <dbReference type="NCBI Taxonomy" id="2015173"/>
    <lineage>
        <taxon>Eukaryota</taxon>
        <taxon>Metazoa</taxon>
        <taxon>Ecdysozoa</taxon>
        <taxon>Arthropoda</taxon>
        <taxon>Hexapoda</taxon>
        <taxon>Insecta</taxon>
        <taxon>Pterygota</taxon>
        <taxon>Neoptera</taxon>
        <taxon>Endopterygota</taxon>
        <taxon>Hymenoptera</taxon>
        <taxon>Apocrita</taxon>
        <taxon>Aculeata</taxon>
        <taxon>Formicoidea</taxon>
        <taxon>Formicidae</taxon>
        <taxon>Dorylinae</taxon>
        <taxon>Ooceraea</taxon>
    </lineage>
</organism>
<accession>A0A3L8DCY6</accession>
<evidence type="ECO:0000313" key="3">
    <source>
        <dbReference type="Proteomes" id="UP000279307"/>
    </source>
</evidence>
<dbReference type="InterPro" id="IPR040676">
    <property type="entry name" value="DUF5641"/>
</dbReference>
<feature type="domain" description="Integrase catalytic" evidence="1">
    <location>
        <begin position="158"/>
        <end position="350"/>
    </location>
</feature>
<dbReference type="InterPro" id="IPR036397">
    <property type="entry name" value="RNaseH_sf"/>
</dbReference>
<dbReference type="InterPro" id="IPR041588">
    <property type="entry name" value="Integrase_H2C2"/>
</dbReference>
<dbReference type="GO" id="GO:0015074">
    <property type="term" value="P:DNA integration"/>
    <property type="evidence" value="ECO:0007669"/>
    <property type="project" value="InterPro"/>
</dbReference>
<evidence type="ECO:0000259" key="1">
    <source>
        <dbReference type="PROSITE" id="PS50994"/>
    </source>
</evidence>
<dbReference type="PANTHER" id="PTHR47331:SF1">
    <property type="entry name" value="GAG-LIKE PROTEIN"/>
    <property type="match status" value="1"/>
</dbReference>
<protein>
    <recommendedName>
        <fullName evidence="1">Integrase catalytic domain-containing protein</fullName>
    </recommendedName>
</protein>
<dbReference type="GO" id="GO:0003676">
    <property type="term" value="F:nucleic acid binding"/>
    <property type="evidence" value="ECO:0007669"/>
    <property type="project" value="InterPro"/>
</dbReference>
<comment type="caution">
    <text evidence="2">The sequence shown here is derived from an EMBL/GenBank/DDBJ whole genome shotgun (WGS) entry which is preliminary data.</text>
</comment>
<dbReference type="InterPro" id="IPR012337">
    <property type="entry name" value="RNaseH-like_sf"/>
</dbReference>
<dbReference type="Pfam" id="PF17921">
    <property type="entry name" value="Integrase_H2C2"/>
    <property type="match status" value="1"/>
</dbReference>
<dbReference type="Gene3D" id="1.10.340.70">
    <property type="match status" value="1"/>
</dbReference>
<dbReference type="Pfam" id="PF18701">
    <property type="entry name" value="DUF5641"/>
    <property type="match status" value="1"/>
</dbReference>
<name>A0A3L8DCY6_OOCBI</name>
<dbReference type="Proteomes" id="UP000279307">
    <property type="component" value="Chromosome 9"/>
</dbReference>
<sequence>MHDSDTSFILQVSELAAARLGLIRLVQNACYKEEIEAIGKRIPLSARSSIVKLTPFLDETGILRVGGRFKHSVLSEDQKHPIILPGDSHLARLVIEAAHRRVLHGGVQLTLSVIRQEYWVPRGRMFTKKWIHRCSTCVRWRAATPQPLMGDLPAPRVTPTRPFFNTGVDYAGPLWLRTSKGRGHRATKAFISVFVCLATRAVHLDVVSDYTAEAFLAALRRFVARRELCRTIFSDCGTNFVGADSQLRALFSASNSEGRLISAQLADEKISWRFNPPAGPNFGRIWEAAVKSLKHHLLRVVGDTKLTYEEMATLLAQVEACLNSRPLQAISDDPEDLVALTPGHFLIGAPLNVIPEPSLAEERIDRLSHWKRIQAMRDHFWSRWSKEYLHSLAQRPKWQKPGEKICVGRLCLLRNETMPPNKWPLARIVKLHSGKDGHSQSACPETREV</sequence>
<dbReference type="OrthoDB" id="7700894at2759"/>
<dbReference type="SUPFAM" id="SSF53098">
    <property type="entry name" value="Ribonuclease H-like"/>
    <property type="match status" value="1"/>
</dbReference>
<dbReference type="PROSITE" id="PS50994">
    <property type="entry name" value="INTEGRASE"/>
    <property type="match status" value="1"/>
</dbReference>
<reference evidence="2 3" key="1">
    <citation type="journal article" date="2018" name="Genome Res.">
        <title>The genomic architecture and molecular evolution of ant odorant receptors.</title>
        <authorList>
            <person name="McKenzie S.K."/>
            <person name="Kronauer D.J.C."/>
        </authorList>
    </citation>
    <scope>NUCLEOTIDE SEQUENCE [LARGE SCALE GENOMIC DNA]</scope>
    <source>
        <strain evidence="2">Clonal line C1</strain>
    </source>
</reference>
<proteinExistence type="predicted"/>
<dbReference type="Gene3D" id="3.30.420.10">
    <property type="entry name" value="Ribonuclease H-like superfamily/Ribonuclease H"/>
    <property type="match status" value="1"/>
</dbReference>
<dbReference type="AlphaFoldDB" id="A0A3L8DCY6"/>